<evidence type="ECO:0000313" key="2">
    <source>
        <dbReference type="EMBL" id="TQM98131.1"/>
    </source>
</evidence>
<accession>A0A4Y3UR50</accession>
<dbReference type="OrthoDB" id="5083660at2"/>
<evidence type="ECO:0000256" key="1">
    <source>
        <dbReference type="SAM" id="SignalP"/>
    </source>
</evidence>
<proteinExistence type="predicted"/>
<organism evidence="2 3">
    <name type="scientific">Microbacterium lacticum</name>
    <dbReference type="NCBI Taxonomy" id="33885"/>
    <lineage>
        <taxon>Bacteria</taxon>
        <taxon>Bacillati</taxon>
        <taxon>Actinomycetota</taxon>
        <taxon>Actinomycetes</taxon>
        <taxon>Micrococcales</taxon>
        <taxon>Microbacteriaceae</taxon>
        <taxon>Microbacterium</taxon>
    </lineage>
</organism>
<dbReference type="AlphaFoldDB" id="A0A4Y3UR50"/>
<keyword evidence="1" id="KW-0732">Signal</keyword>
<dbReference type="Proteomes" id="UP000319804">
    <property type="component" value="Unassembled WGS sequence"/>
</dbReference>
<comment type="caution">
    <text evidence="2">The sequence shown here is derived from an EMBL/GenBank/DDBJ whole genome shotgun (WGS) entry which is preliminary data.</text>
</comment>
<dbReference type="PROSITE" id="PS51257">
    <property type="entry name" value="PROKAR_LIPOPROTEIN"/>
    <property type="match status" value="1"/>
</dbReference>
<gene>
    <name evidence="2" type="ORF">FHX68_2160</name>
</gene>
<dbReference type="RefSeq" id="WP_141381027.1">
    <property type="nucleotide sequence ID" value="NZ_BJNA01000044.1"/>
</dbReference>
<sequence>MNPAPRSLSLLALLGAGVLLFAGCASGTAGAGAGSDASDGSASPTGSELEVEAGWLDGGRQIALVTWGSSGCVPTATDATVQPDGALAVTIDDGAGDGAKACTADYAPRVTLVGVPEGVDPSKDLDLVVTDAHGSRGDTDIDGVAGLAAGGETDYAPSAGWIDDDLIAVLTWGSSSCAPQVETVEASDAKHVAVTFADLGDRPCTMDMAPRATLVSVAGLGVDDDGTTLTLSGGDAQFATPVEVSVIGG</sequence>
<feature type="chain" id="PRO_5030105533" evidence="1">
    <location>
        <begin position="32"/>
        <end position="249"/>
    </location>
</feature>
<feature type="signal peptide" evidence="1">
    <location>
        <begin position="1"/>
        <end position="31"/>
    </location>
</feature>
<dbReference type="EMBL" id="VFPS01000003">
    <property type="protein sequence ID" value="TQM98131.1"/>
    <property type="molecule type" value="Genomic_DNA"/>
</dbReference>
<name>A0A4Y3UR50_9MICO</name>
<evidence type="ECO:0000313" key="3">
    <source>
        <dbReference type="Proteomes" id="UP000319804"/>
    </source>
</evidence>
<keyword evidence="3" id="KW-1185">Reference proteome</keyword>
<reference evidence="2 3" key="1">
    <citation type="submission" date="2019-06" db="EMBL/GenBank/DDBJ databases">
        <title>Sequencing the genomes of 1000 actinobacteria strains.</title>
        <authorList>
            <person name="Klenk H.-P."/>
        </authorList>
    </citation>
    <scope>NUCLEOTIDE SEQUENCE [LARGE SCALE GENOMIC DNA]</scope>
    <source>
        <strain evidence="2 3">DSM 20427</strain>
    </source>
</reference>
<protein>
    <submittedName>
        <fullName evidence="2">Uncharacterized protein</fullName>
    </submittedName>
</protein>